<name>A0AAU8A0Y5_9BURK</name>
<accession>A0AAU8A0Y5</accession>
<dbReference type="EMBL" id="CP099959">
    <property type="protein sequence ID" value="XCC57304.1"/>
    <property type="molecule type" value="Genomic_DNA"/>
</dbReference>
<reference evidence="2" key="1">
    <citation type="submission" date="2022-06" db="EMBL/GenBank/DDBJ databases">
        <title>New Polynucleobacter species.</title>
        <authorList>
            <person name="Hahn M.W."/>
        </authorList>
    </citation>
    <scope>NUCLEOTIDE SEQUENCE</scope>
    <source>
        <strain evidence="2">UK-FUSCHL-C3</strain>
    </source>
</reference>
<feature type="compositionally biased region" description="Polar residues" evidence="1">
    <location>
        <begin position="20"/>
        <end position="35"/>
    </location>
</feature>
<evidence type="ECO:0000256" key="1">
    <source>
        <dbReference type="SAM" id="MobiDB-lite"/>
    </source>
</evidence>
<proteinExistence type="predicted"/>
<organism evidence="2">
    <name type="scientific">Polynucleobacter sp. UK-FUSCHL-C3</name>
    <dbReference type="NCBI Taxonomy" id="2955208"/>
    <lineage>
        <taxon>Bacteria</taxon>
        <taxon>Pseudomonadati</taxon>
        <taxon>Pseudomonadota</taxon>
        <taxon>Betaproteobacteria</taxon>
        <taxon>Burkholderiales</taxon>
        <taxon>Burkholderiaceae</taxon>
        <taxon>Polynucleobacter</taxon>
    </lineage>
</organism>
<gene>
    <name evidence="2" type="ORF">NKE59_07345</name>
</gene>
<dbReference type="RefSeq" id="WP_353438334.1">
    <property type="nucleotide sequence ID" value="NZ_CP099959.1"/>
</dbReference>
<dbReference type="AlphaFoldDB" id="A0AAU8A0Y5"/>
<sequence>MKQAKRSGGPKTLQGKARSSKNATSHGLTSVAPSNSNEKALVDSYSKELIEYYKPESPLEQLQIQRIATCRAKLAYLYDLEQVKLSLAAKELESQPEKILEKIPGATGLAMGMAKEFITSGEIHLPCRLDLPLLEAICVEIDSMHGAIENKHQFARALPCLTKYLNSYPVVGLNNTSQWMEKLVAVSEDLKMADEMGERHPGRLDEVLRGYLLGKEYEAFLEKEAAKPEMDELERYQEERRIARGQKPKIVESPPKVDPDAITDIDVIKEYLEEFLDLYESYQKTQEIVVQYEAIKDLMLRALSLPVAESDLLMRYQTTLERRLSSAIGELLALQRAKKPELGT</sequence>
<evidence type="ECO:0000313" key="2">
    <source>
        <dbReference type="EMBL" id="XCC57304.1"/>
    </source>
</evidence>
<feature type="region of interest" description="Disordered" evidence="1">
    <location>
        <begin position="1"/>
        <end position="35"/>
    </location>
</feature>
<protein>
    <submittedName>
        <fullName evidence="2">Uncharacterized protein</fullName>
    </submittedName>
</protein>